<comment type="caution">
    <text evidence="1">The sequence shown here is derived from an EMBL/GenBank/DDBJ whole genome shotgun (WGS) entry which is preliminary data.</text>
</comment>
<dbReference type="Proteomes" id="UP000284531">
    <property type="component" value="Unassembled WGS sequence"/>
</dbReference>
<dbReference type="AlphaFoldDB" id="A0A419WT72"/>
<dbReference type="EMBL" id="RAPQ01000011">
    <property type="protein sequence ID" value="RKD98684.1"/>
    <property type="molecule type" value="Genomic_DNA"/>
</dbReference>
<keyword evidence="2" id="KW-1185">Reference proteome</keyword>
<accession>A0A419WT72</accession>
<proteinExistence type="predicted"/>
<reference evidence="1 2" key="1">
    <citation type="submission" date="2018-09" db="EMBL/GenBank/DDBJ databases">
        <title>Genomic Encyclopedia of Archaeal and Bacterial Type Strains, Phase II (KMG-II): from individual species to whole genera.</title>
        <authorList>
            <person name="Goeker M."/>
        </authorList>
    </citation>
    <scope>NUCLEOTIDE SEQUENCE [LARGE SCALE GENOMIC DNA]</scope>
    <source>
        <strain evidence="1 2">DSM 21950</strain>
    </source>
</reference>
<organism evidence="1 2">
    <name type="scientific">Marinifilum flexuosum</name>
    <dbReference type="NCBI Taxonomy" id="1117708"/>
    <lineage>
        <taxon>Bacteria</taxon>
        <taxon>Pseudomonadati</taxon>
        <taxon>Bacteroidota</taxon>
        <taxon>Bacteroidia</taxon>
        <taxon>Marinilabiliales</taxon>
        <taxon>Marinifilaceae</taxon>
    </lineage>
</organism>
<protein>
    <submittedName>
        <fullName evidence="1">Uncharacterized protein</fullName>
    </submittedName>
</protein>
<name>A0A419WT72_9BACT</name>
<sequence length="30" mass="3517">MKFYEEGKALLIKTRSAIDYNTVHKDFKIG</sequence>
<gene>
    <name evidence="1" type="ORF">BXY64_3545</name>
</gene>
<evidence type="ECO:0000313" key="1">
    <source>
        <dbReference type="EMBL" id="RKD98684.1"/>
    </source>
</evidence>
<evidence type="ECO:0000313" key="2">
    <source>
        <dbReference type="Proteomes" id="UP000284531"/>
    </source>
</evidence>